<evidence type="ECO:0000313" key="1">
    <source>
        <dbReference type="EMBL" id="EDV09219.1"/>
    </source>
</evidence>
<dbReference type="AlphaFoldDB" id="B3LST8"/>
<dbReference type="EMBL" id="CH408053">
    <property type="protein sequence ID" value="EDV09219.1"/>
    <property type="molecule type" value="Genomic_DNA"/>
</dbReference>
<proteinExistence type="predicted"/>
<dbReference type="Proteomes" id="UP000008335">
    <property type="component" value="Unassembled WGS sequence"/>
</dbReference>
<organism evidence="1 2">
    <name type="scientific">Saccharomyces cerevisiae (strain RM11-1a)</name>
    <name type="common">Baker's yeast</name>
    <dbReference type="NCBI Taxonomy" id="285006"/>
    <lineage>
        <taxon>Eukaryota</taxon>
        <taxon>Fungi</taxon>
        <taxon>Dikarya</taxon>
        <taxon>Ascomycota</taxon>
        <taxon>Saccharomycotina</taxon>
        <taxon>Saccharomycetes</taxon>
        <taxon>Saccharomycetales</taxon>
        <taxon>Saccharomycetaceae</taxon>
        <taxon>Saccharomyces</taxon>
    </lineage>
</organism>
<reference evidence="1" key="1">
    <citation type="submission" date="2005-03" db="EMBL/GenBank/DDBJ databases">
        <authorList>
            <person name="Giovannoni S.J."/>
            <person name="Cho J.-C."/>
            <person name="Ferriera S."/>
            <person name="Johnson J."/>
            <person name="Kravitz S."/>
            <person name="Halpern A."/>
            <person name="Remington K."/>
            <person name="Beeson K."/>
            <person name="Tran B."/>
            <person name="Rogers Y.-H."/>
            <person name="Friedman R."/>
            <person name="Venter J.C."/>
        </authorList>
    </citation>
    <scope>NUCLEOTIDE SEQUENCE</scope>
    <source>
        <strain evidence="1">RM11-1a</strain>
    </source>
</reference>
<dbReference type="HOGENOM" id="CLU_3143864_0_0_1"/>
<protein>
    <submittedName>
        <fullName evidence="1">Uncharacterized protein</fullName>
    </submittedName>
</protein>
<evidence type="ECO:0000313" key="2">
    <source>
        <dbReference type="Proteomes" id="UP000008335"/>
    </source>
</evidence>
<keyword evidence="2" id="KW-1185">Reference proteome</keyword>
<sequence length="49" mass="5710">MINYVNITCIIFSTRTLLVFDTSLYIPPFMLSFIGYSLSNQNSPLFLYH</sequence>
<reference evidence="1" key="2">
    <citation type="submission" date="2005-07" db="EMBL/GenBank/DDBJ databases">
        <title>Annotation of the Saccharomyces cerevisiae RM11-1a Genome.</title>
        <authorList>
            <consortium name="The Broad Institute Genome Sequencing Platform"/>
            <person name="Birren B."/>
            <person name="Lander E."/>
            <person name="Galagan J."/>
            <person name="Nusbaum C."/>
            <person name="Devon K."/>
            <person name="Cuomo C."/>
            <person name="Jaffe D."/>
            <person name="Butler J."/>
            <person name="Alvarez P."/>
            <person name="Gnerre S."/>
            <person name="Grabherr M."/>
            <person name="Kleber M."/>
            <person name="Mauceli E."/>
            <person name="Brockman W."/>
            <person name="MacCallum I.A."/>
            <person name="Rounsley S."/>
            <person name="Young S."/>
            <person name="LaButti K."/>
            <person name="Pushparaj V."/>
            <person name="DeCaprio D."/>
            <person name="Crawford M."/>
            <person name="Koehrsen M."/>
            <person name="Engels R."/>
            <person name="Montgomery P."/>
            <person name="Pearson M."/>
            <person name="Howarth C."/>
            <person name="Larson L."/>
            <person name="Luoma S."/>
            <person name="White J."/>
            <person name="O'Leary S."/>
            <person name="Kodira C."/>
            <person name="Zeng Q."/>
            <person name="Yandava C."/>
            <person name="Alvarado L."/>
            <person name="Pratt S."/>
            <person name="Kruglyak L."/>
        </authorList>
    </citation>
    <scope>NUCLEOTIDE SEQUENCE</scope>
    <source>
        <strain evidence="1">RM11-1a</strain>
    </source>
</reference>
<accession>B3LST8</accession>
<gene>
    <name evidence="1" type="ORF">SCRG_04887</name>
</gene>
<name>B3LST8_YEAS1</name>